<proteinExistence type="predicted"/>
<evidence type="ECO:0000313" key="2">
    <source>
        <dbReference type="Proteomes" id="UP000023152"/>
    </source>
</evidence>
<feature type="non-terminal residue" evidence="1">
    <location>
        <position position="1"/>
    </location>
</feature>
<name>X6NNJ6_RETFI</name>
<dbReference type="PANTHER" id="PTHR24030:SF0">
    <property type="entry name" value="PROTEIN CMSS1"/>
    <property type="match status" value="1"/>
</dbReference>
<dbReference type="InterPro" id="IPR032704">
    <property type="entry name" value="Cms1"/>
</dbReference>
<dbReference type="Pfam" id="PF14617">
    <property type="entry name" value="CMS1"/>
    <property type="match status" value="1"/>
</dbReference>
<evidence type="ECO:0000313" key="1">
    <source>
        <dbReference type="EMBL" id="ETO27855.1"/>
    </source>
</evidence>
<accession>X6NNJ6</accession>
<reference evidence="1 2" key="1">
    <citation type="journal article" date="2013" name="Curr. Biol.">
        <title>The Genome of the Foraminiferan Reticulomyxa filosa.</title>
        <authorList>
            <person name="Glockner G."/>
            <person name="Hulsmann N."/>
            <person name="Schleicher M."/>
            <person name="Noegel A.A."/>
            <person name="Eichinger L."/>
            <person name="Gallinger C."/>
            <person name="Pawlowski J."/>
            <person name="Sierra R."/>
            <person name="Euteneuer U."/>
            <person name="Pillet L."/>
            <person name="Moustafa A."/>
            <person name="Platzer M."/>
            <person name="Groth M."/>
            <person name="Szafranski K."/>
            <person name="Schliwa M."/>
        </authorList>
    </citation>
    <scope>NUCLEOTIDE SEQUENCE [LARGE SCALE GENOMIC DNA]</scope>
</reference>
<gene>
    <name evidence="1" type="ORF">RFI_09278</name>
</gene>
<dbReference type="AlphaFoldDB" id="X6NNJ6"/>
<sequence length="213" mass="24755">KASEKPLDEILGNAQYLQKTMLQLLKLSDLEFNLTLDNSKHFVQPKDPLSDSLSQIYFLIEQFFFVSEYASPRLIDKTKSIPVVVLSPSVQRSVALKTYLLAKLRERKQKYASKLRIAELFGKHRKVESQRMKLMDHTFAIAVTGPDRLQKLCDLRCLNPQHFQLVILDMQKNVKNMNMLDIYPMNKVLCEWMFGNLMDNIRKGKVKLAMVFS</sequence>
<organism evidence="1 2">
    <name type="scientific">Reticulomyxa filosa</name>
    <dbReference type="NCBI Taxonomy" id="46433"/>
    <lineage>
        <taxon>Eukaryota</taxon>
        <taxon>Sar</taxon>
        <taxon>Rhizaria</taxon>
        <taxon>Retaria</taxon>
        <taxon>Foraminifera</taxon>
        <taxon>Monothalamids</taxon>
        <taxon>Reticulomyxidae</taxon>
        <taxon>Reticulomyxa</taxon>
    </lineage>
</organism>
<protein>
    <submittedName>
        <fullName evidence="1">Uncharacterized protein</fullName>
    </submittedName>
</protein>
<dbReference type="GO" id="GO:0005634">
    <property type="term" value="C:nucleus"/>
    <property type="evidence" value="ECO:0007669"/>
    <property type="project" value="TreeGrafter"/>
</dbReference>
<dbReference type="EMBL" id="ASPP01006996">
    <property type="protein sequence ID" value="ETO27855.1"/>
    <property type="molecule type" value="Genomic_DNA"/>
</dbReference>
<dbReference type="Proteomes" id="UP000023152">
    <property type="component" value="Unassembled WGS sequence"/>
</dbReference>
<comment type="caution">
    <text evidence="1">The sequence shown here is derived from an EMBL/GenBank/DDBJ whole genome shotgun (WGS) entry which is preliminary data.</text>
</comment>
<dbReference type="GO" id="GO:0030686">
    <property type="term" value="C:90S preribosome"/>
    <property type="evidence" value="ECO:0007669"/>
    <property type="project" value="TreeGrafter"/>
</dbReference>
<keyword evidence="2" id="KW-1185">Reference proteome</keyword>
<dbReference type="OrthoDB" id="1929311at2759"/>
<dbReference type="PANTHER" id="PTHR24030">
    <property type="entry name" value="PROTEIN CMSS1"/>
    <property type="match status" value="1"/>
</dbReference>